<dbReference type="FunFam" id="3.30.200.20:FF:000149">
    <property type="entry name" value="serine/threonine-protein kinase unc-51 isoform X1"/>
    <property type="match status" value="1"/>
</dbReference>
<evidence type="ECO:0000256" key="3">
    <source>
        <dbReference type="ARBA" id="ARBA00022553"/>
    </source>
</evidence>
<dbReference type="InterPro" id="IPR022708">
    <property type="entry name" value="Atg1-like_tMIT"/>
</dbReference>
<dbReference type="SMART" id="SM00220">
    <property type="entry name" value="S_TKc"/>
    <property type="match status" value="1"/>
</dbReference>
<dbReference type="InterPro" id="IPR048941">
    <property type="entry name" value="ATG1-like_MIT2"/>
</dbReference>
<dbReference type="GO" id="GO:0004674">
    <property type="term" value="F:protein serine/threonine kinase activity"/>
    <property type="evidence" value="ECO:0007669"/>
    <property type="project" value="UniProtKB-KW"/>
</dbReference>
<evidence type="ECO:0000256" key="4">
    <source>
        <dbReference type="ARBA" id="ARBA00022679"/>
    </source>
</evidence>
<reference evidence="11" key="2">
    <citation type="submission" date="2025-08" db="UniProtKB">
        <authorList>
            <consortium name="Ensembl"/>
        </authorList>
    </citation>
    <scope>IDENTIFICATION</scope>
</reference>
<dbReference type="EC" id="2.7.11.1" evidence="1"/>
<dbReference type="InterPro" id="IPR017441">
    <property type="entry name" value="Protein_kinase_ATP_BS"/>
</dbReference>
<dbReference type="GO" id="GO:0034727">
    <property type="term" value="P:piecemeal microautophagy of the nucleus"/>
    <property type="evidence" value="ECO:0007669"/>
    <property type="project" value="TreeGrafter"/>
</dbReference>
<keyword evidence="12" id="KW-1185">Reference proteome</keyword>
<reference evidence="11" key="1">
    <citation type="submission" date="2020-07" db="EMBL/GenBank/DDBJ databases">
        <title>A long reads based de novo assembly of the rainbow trout Arlee double haploid line genome.</title>
        <authorList>
            <person name="Gao G."/>
            <person name="Palti Y."/>
        </authorList>
    </citation>
    <scope>NUCLEOTIDE SEQUENCE [LARGE SCALE GENOMIC DNA]</scope>
</reference>
<accession>A0A8C7U4T1</accession>
<keyword evidence="6" id="KW-0418">Kinase</keyword>
<dbReference type="GO" id="GO:0061709">
    <property type="term" value="P:reticulophagy"/>
    <property type="evidence" value="ECO:0007669"/>
    <property type="project" value="TreeGrafter"/>
</dbReference>
<proteinExistence type="predicted"/>
<evidence type="ECO:0000313" key="11">
    <source>
        <dbReference type="Ensembl" id="ENSOMYP00000088193.2"/>
    </source>
</evidence>
<dbReference type="GO" id="GO:0005776">
    <property type="term" value="C:autophagosome"/>
    <property type="evidence" value="ECO:0007669"/>
    <property type="project" value="TreeGrafter"/>
</dbReference>
<dbReference type="GO" id="GO:0005829">
    <property type="term" value="C:cytosol"/>
    <property type="evidence" value="ECO:0007669"/>
    <property type="project" value="TreeGrafter"/>
</dbReference>
<evidence type="ECO:0000256" key="1">
    <source>
        <dbReference type="ARBA" id="ARBA00012513"/>
    </source>
</evidence>
<dbReference type="GO" id="GO:0048671">
    <property type="term" value="P:negative regulation of collateral sprouting"/>
    <property type="evidence" value="ECO:0007669"/>
    <property type="project" value="TreeGrafter"/>
</dbReference>
<dbReference type="Proteomes" id="UP000694395">
    <property type="component" value="Chromosome 24"/>
</dbReference>
<dbReference type="PANTHER" id="PTHR24348:SF18">
    <property type="entry name" value="SERINE_THREONINE-PROTEIN KINASE ULK2"/>
    <property type="match status" value="1"/>
</dbReference>
<dbReference type="FunFam" id="1.10.510.10:FF:000128">
    <property type="entry name" value="serine/threonine-protein kinase ULK2 isoform X2"/>
    <property type="match status" value="1"/>
</dbReference>
<evidence type="ECO:0000259" key="10">
    <source>
        <dbReference type="PROSITE" id="PS50011"/>
    </source>
</evidence>
<dbReference type="GO" id="GO:0000422">
    <property type="term" value="P:autophagy of mitochondrion"/>
    <property type="evidence" value="ECO:0007669"/>
    <property type="project" value="TreeGrafter"/>
</dbReference>
<feature type="domain" description="Protein kinase" evidence="10">
    <location>
        <begin position="9"/>
        <end position="264"/>
    </location>
</feature>
<dbReference type="Pfam" id="PF21127">
    <property type="entry name" value="ATG1-like_MIT2"/>
    <property type="match status" value="1"/>
</dbReference>
<keyword evidence="2" id="KW-0723">Serine/threonine-protein kinase</keyword>
<dbReference type="InterPro" id="IPR045269">
    <property type="entry name" value="Atg1-like"/>
</dbReference>
<gene>
    <name evidence="11" type="primary">LOC110504046</name>
</gene>
<keyword evidence="3" id="KW-0597">Phosphoprotein</keyword>
<dbReference type="AlphaFoldDB" id="A0A8C7U4T1"/>
<dbReference type="GO" id="GO:0010508">
    <property type="term" value="P:positive regulation of autophagy"/>
    <property type="evidence" value="ECO:0007669"/>
    <property type="project" value="TreeGrafter"/>
</dbReference>
<sequence>METVGDFEYSRKDLVGHGAFAVVFKGRHRKKTDWEVAVKSITKKNLSKSQILLGKEIKILKVSSILLIEWFCLSCSSPQYCNGGDLADYLQAKGTLREDTLRVFLQQIAAAMRILNSKGIIHRDLKPQNILLSYTSRKRSSIHGIRIKIADFGFARYLQSNMMAATLCGSPMYMAPEVIMSQNYDAKADMWSIGTVVYQCLVGKPPFQANSPQDLRMFYEKNKSLLPIIPRETSPPLGNLLLGLLQRNQKDRMDFDAFFSHPFLDPVSAIKKYGAVLAELADNWLTGLLFPLHPSRQPQTTGQTPMVSPRAETTPIPVPTQVRNYQRIKQNLSNSPTTTLYSHSTANVWLWRLHCCVLDFIDLSATGMAEIAKYTNLKRCPHTFVYIVYILLISVCSACISLPRSVSTGRLSEQPIRITLGGQPYQGSTDSLNTERPMDTVGSNSSAGSLCSTSGRVYVGSPPGMAIGTPPQGGAEAGPSSLRYVPYGTSPPSLDGFITFEAPELPEETLMEREHTDTLMHLRMMLSFTDCVLDIAAVRAGGADLGVSAASLYPTQESVVVDQISQLSKEWGQVEQLVLYMKAAQLLASSLHLAKAQIKSAKLNPSSAVKQVVKSLNERYKSCISLCRRLTDKLNHFFSDKQRFVDEINSVTAEKLIYNHAVETVQSAALDEMFQQTEDIAYRYNKAAMLLDGLSKILQDPADIENVAKCKCIQMRLQSD</sequence>
<dbReference type="PANTHER" id="PTHR24348">
    <property type="entry name" value="SERINE/THREONINE-PROTEIN KINASE UNC-51-RELATED"/>
    <property type="match status" value="1"/>
</dbReference>
<dbReference type="SUPFAM" id="SSF56112">
    <property type="entry name" value="Protein kinase-like (PK-like)"/>
    <property type="match status" value="1"/>
</dbReference>
<dbReference type="Gene3D" id="3.30.200.20">
    <property type="entry name" value="Phosphorylase Kinase, domain 1"/>
    <property type="match status" value="1"/>
</dbReference>
<reference evidence="11" key="3">
    <citation type="submission" date="2025-09" db="UniProtKB">
        <authorList>
            <consortium name="Ensembl"/>
        </authorList>
    </citation>
    <scope>IDENTIFICATION</scope>
</reference>
<dbReference type="GO" id="GO:0042594">
    <property type="term" value="P:response to starvation"/>
    <property type="evidence" value="ECO:0007669"/>
    <property type="project" value="TreeGrafter"/>
</dbReference>
<keyword evidence="7 9" id="KW-0067">ATP-binding</keyword>
<dbReference type="PROSITE" id="PS00107">
    <property type="entry name" value="PROTEIN_KINASE_ATP"/>
    <property type="match status" value="1"/>
</dbReference>
<evidence type="ECO:0000256" key="6">
    <source>
        <dbReference type="ARBA" id="ARBA00022777"/>
    </source>
</evidence>
<evidence type="ECO:0000256" key="5">
    <source>
        <dbReference type="ARBA" id="ARBA00022741"/>
    </source>
</evidence>
<evidence type="ECO:0000256" key="8">
    <source>
        <dbReference type="ARBA" id="ARBA00023006"/>
    </source>
</evidence>
<dbReference type="Pfam" id="PF12063">
    <property type="entry name" value="ATG1-like_MIT1"/>
    <property type="match status" value="1"/>
</dbReference>
<keyword evidence="5 9" id="KW-0547">Nucleotide-binding</keyword>
<name>A0A8C7U4T1_ONCMY</name>
<dbReference type="GO" id="GO:0048675">
    <property type="term" value="P:axon extension"/>
    <property type="evidence" value="ECO:0007669"/>
    <property type="project" value="TreeGrafter"/>
</dbReference>
<feature type="binding site" evidence="9">
    <location>
        <position position="39"/>
    </location>
    <ligand>
        <name>ATP</name>
        <dbReference type="ChEBI" id="CHEBI:30616"/>
    </ligand>
</feature>
<dbReference type="InterPro" id="IPR008271">
    <property type="entry name" value="Ser/Thr_kinase_AS"/>
</dbReference>
<keyword evidence="4" id="KW-0808">Transferase</keyword>
<dbReference type="PROSITE" id="PS50011">
    <property type="entry name" value="PROTEIN_KINASE_DOM"/>
    <property type="match status" value="1"/>
</dbReference>
<dbReference type="PROSITE" id="PS00108">
    <property type="entry name" value="PROTEIN_KINASE_ST"/>
    <property type="match status" value="1"/>
</dbReference>
<evidence type="ECO:0000313" key="12">
    <source>
        <dbReference type="Proteomes" id="UP000694395"/>
    </source>
</evidence>
<dbReference type="Pfam" id="PF00069">
    <property type="entry name" value="Pkinase"/>
    <property type="match status" value="1"/>
</dbReference>
<protein>
    <recommendedName>
        <fullName evidence="1">non-specific serine/threonine protein kinase</fullName>
        <ecNumber evidence="1">2.7.11.1</ecNumber>
    </recommendedName>
</protein>
<evidence type="ECO:0000256" key="7">
    <source>
        <dbReference type="ARBA" id="ARBA00022840"/>
    </source>
</evidence>
<evidence type="ECO:0000256" key="9">
    <source>
        <dbReference type="PROSITE-ProRule" id="PRU10141"/>
    </source>
</evidence>
<evidence type="ECO:0000256" key="2">
    <source>
        <dbReference type="ARBA" id="ARBA00022527"/>
    </source>
</evidence>
<keyword evidence="8" id="KW-0072">Autophagy</keyword>
<dbReference type="GO" id="GO:0034045">
    <property type="term" value="C:phagophore assembly site membrane"/>
    <property type="evidence" value="ECO:0007669"/>
    <property type="project" value="TreeGrafter"/>
</dbReference>
<dbReference type="GO" id="GO:0005524">
    <property type="term" value="F:ATP binding"/>
    <property type="evidence" value="ECO:0007669"/>
    <property type="project" value="UniProtKB-UniRule"/>
</dbReference>
<dbReference type="GO" id="GO:0000045">
    <property type="term" value="P:autophagosome assembly"/>
    <property type="evidence" value="ECO:0007669"/>
    <property type="project" value="TreeGrafter"/>
</dbReference>
<dbReference type="Ensembl" id="ENSOMYT00000096052.2">
    <property type="protein sequence ID" value="ENSOMYP00000088193.2"/>
    <property type="gene ID" value="ENSOMYG00000040630.2"/>
</dbReference>
<dbReference type="InterPro" id="IPR011009">
    <property type="entry name" value="Kinase-like_dom_sf"/>
</dbReference>
<organism evidence="11 12">
    <name type="scientific">Oncorhynchus mykiss</name>
    <name type="common">Rainbow trout</name>
    <name type="synonym">Salmo gairdneri</name>
    <dbReference type="NCBI Taxonomy" id="8022"/>
    <lineage>
        <taxon>Eukaryota</taxon>
        <taxon>Metazoa</taxon>
        <taxon>Chordata</taxon>
        <taxon>Craniata</taxon>
        <taxon>Vertebrata</taxon>
        <taxon>Euteleostomi</taxon>
        <taxon>Actinopterygii</taxon>
        <taxon>Neopterygii</taxon>
        <taxon>Teleostei</taxon>
        <taxon>Protacanthopterygii</taxon>
        <taxon>Salmoniformes</taxon>
        <taxon>Salmonidae</taxon>
        <taxon>Salmoninae</taxon>
        <taxon>Oncorhynchus</taxon>
    </lineage>
</organism>
<dbReference type="Gene3D" id="1.10.510.10">
    <property type="entry name" value="Transferase(Phosphotransferase) domain 1"/>
    <property type="match status" value="1"/>
</dbReference>
<dbReference type="InterPro" id="IPR000719">
    <property type="entry name" value="Prot_kinase_dom"/>
</dbReference>
<dbReference type="GeneTree" id="ENSGT00940000157588"/>